<sequence length="331" mass="36483">MGTRLMAYTSPSQPGQHHPKIPGAKRFLSRYSYGKGLGESDEYTIEFGIALRTWAPRFNAEIDKGRAGPRVPVNGSFNWAVIRQMGLEDPRPLVPLVLTCMGHMGGMTTGPDYLAARPLEVRGQVQIQMVGGFNNDAIPFQLAPQRAQIDRLLHEPQLRVLERDWAVSAHSRGALAFCQYWQQRDPADPIWSRFKGGLMFGNPKRPVGVVAPWITDPPGPNTEGLAPDCLVEPIPGVAEVSRRNDLYADKTVGVKASELKVAIYQLVAYGKVFGKDSITEELLDLALRFGQVVWSLFAALTDGIQFAFNMNPHNVFDLGPAERHLAAILGV</sequence>
<dbReference type="Proteomes" id="UP001172687">
    <property type="component" value="Unassembled WGS sequence"/>
</dbReference>
<dbReference type="InterPro" id="IPR041855">
    <property type="entry name" value="Lysin_B_C_ter"/>
</dbReference>
<evidence type="ECO:0008006" key="4">
    <source>
        <dbReference type="Google" id="ProtNLM"/>
    </source>
</evidence>
<gene>
    <name evidence="2" type="ORF">QYF68_26460</name>
</gene>
<protein>
    <recommendedName>
        <fullName evidence="4">Alpha/beta hydrolase</fullName>
    </recommendedName>
</protein>
<accession>A0ABT8HKP0</accession>
<feature type="region of interest" description="Disordered" evidence="1">
    <location>
        <begin position="1"/>
        <end position="20"/>
    </location>
</feature>
<name>A0ABT8HKP0_MYCAO</name>
<dbReference type="Gene3D" id="3.40.50.1820">
    <property type="entry name" value="alpha/beta hydrolase"/>
    <property type="match status" value="1"/>
</dbReference>
<dbReference type="InterPro" id="IPR029058">
    <property type="entry name" value="AB_hydrolase_fold"/>
</dbReference>
<dbReference type="RefSeq" id="WP_301161734.1">
    <property type="nucleotide sequence ID" value="NZ_JAUHTC010000091.1"/>
</dbReference>
<keyword evidence="3" id="KW-1185">Reference proteome</keyword>
<reference evidence="2" key="1">
    <citation type="submission" date="2023-07" db="EMBL/GenBank/DDBJ databases">
        <title>Degradation of tert-butanol by M. austroafricanum TBA100.</title>
        <authorList>
            <person name="Helbich S."/>
            <person name="Vainshtein Y."/>
        </authorList>
    </citation>
    <scope>NUCLEOTIDE SEQUENCE</scope>
    <source>
        <strain evidence="2">TBA100</strain>
    </source>
</reference>
<comment type="caution">
    <text evidence="2">The sequence shown here is derived from an EMBL/GenBank/DDBJ whole genome shotgun (WGS) entry which is preliminary data.</text>
</comment>
<evidence type="ECO:0000313" key="2">
    <source>
        <dbReference type="EMBL" id="MDN4521337.1"/>
    </source>
</evidence>
<dbReference type="Gene3D" id="1.10.10.1120">
    <property type="entry name" value="Lysin B, C-terminal linker domain"/>
    <property type="match status" value="1"/>
</dbReference>
<evidence type="ECO:0000313" key="3">
    <source>
        <dbReference type="Proteomes" id="UP001172687"/>
    </source>
</evidence>
<organism evidence="2 3">
    <name type="scientific">Mycolicibacterium austroafricanum</name>
    <name type="common">Mycobacterium austroafricanum</name>
    <dbReference type="NCBI Taxonomy" id="39687"/>
    <lineage>
        <taxon>Bacteria</taxon>
        <taxon>Bacillati</taxon>
        <taxon>Actinomycetota</taxon>
        <taxon>Actinomycetes</taxon>
        <taxon>Mycobacteriales</taxon>
        <taxon>Mycobacteriaceae</taxon>
        <taxon>Mycolicibacterium</taxon>
    </lineage>
</organism>
<evidence type="ECO:0000256" key="1">
    <source>
        <dbReference type="SAM" id="MobiDB-lite"/>
    </source>
</evidence>
<dbReference type="EMBL" id="JAUHTC010000091">
    <property type="protein sequence ID" value="MDN4521337.1"/>
    <property type="molecule type" value="Genomic_DNA"/>
</dbReference>
<proteinExistence type="predicted"/>